<dbReference type="AlphaFoldDB" id="A0A0G0D7A5"/>
<evidence type="ECO:0000256" key="1">
    <source>
        <dbReference type="SAM" id="Coils"/>
    </source>
</evidence>
<reference evidence="3 4" key="1">
    <citation type="journal article" date="2015" name="Nature">
        <title>rRNA introns, odd ribosomes, and small enigmatic genomes across a large radiation of phyla.</title>
        <authorList>
            <person name="Brown C.T."/>
            <person name="Hug L.A."/>
            <person name="Thomas B.C."/>
            <person name="Sharon I."/>
            <person name="Castelle C.J."/>
            <person name="Singh A."/>
            <person name="Wilkins M.J."/>
            <person name="Williams K.H."/>
            <person name="Banfield J.F."/>
        </authorList>
    </citation>
    <scope>NUCLEOTIDE SEQUENCE [LARGE SCALE GENOMIC DNA]</scope>
</reference>
<dbReference type="EMBL" id="LBQZ01000006">
    <property type="protein sequence ID" value="KKP89153.1"/>
    <property type="molecule type" value="Genomic_DNA"/>
</dbReference>
<evidence type="ECO:0000313" key="4">
    <source>
        <dbReference type="Proteomes" id="UP000034798"/>
    </source>
</evidence>
<evidence type="ECO:0000256" key="2">
    <source>
        <dbReference type="SAM" id="MobiDB-lite"/>
    </source>
</evidence>
<feature type="region of interest" description="Disordered" evidence="2">
    <location>
        <begin position="265"/>
        <end position="284"/>
    </location>
</feature>
<organism evidence="3 4">
    <name type="scientific">Candidatus Nomurabacteria bacterium GW2011_GWC2_35_8</name>
    <dbReference type="NCBI Taxonomy" id="1618752"/>
    <lineage>
        <taxon>Bacteria</taxon>
        <taxon>Candidatus Nomuraibacteriota</taxon>
    </lineage>
</organism>
<keyword evidence="1" id="KW-0175">Coiled coil</keyword>
<gene>
    <name evidence="3" type="ORF">UR91_C0006G0005</name>
</gene>
<name>A0A0G0D7A5_9BACT</name>
<accession>A0A0G0D7A5</accession>
<feature type="region of interest" description="Disordered" evidence="2">
    <location>
        <begin position="1"/>
        <end position="20"/>
    </location>
</feature>
<feature type="coiled-coil region" evidence="1">
    <location>
        <begin position="59"/>
        <end position="93"/>
    </location>
</feature>
<protein>
    <submittedName>
        <fullName evidence="3">Uncharacterized protein</fullName>
    </submittedName>
</protein>
<proteinExistence type="predicted"/>
<sequence>MGILDSVRKNIEEKKKHTTPAVEGHALAEVLKDKSKSDLFGKLLEREGKKDLGERLAKNELEEGDVETLEELRKTLSEKITRAEETEKLLTKESVIDFARNNPDFEKVVNQLTPEGAIKVIVSQLKEISITDEDRFNTIASLLKSKESYRNGGYKETEKEVEELLNKKGITSKEFQDAIAIEDQNKKEEALKELANRTNTFFKRSLYSLSSGKWGKDTTLEELKESAESIKNSIANLDTVSSSIGLALFMSVNENKDIRKAYSNELTGEKSPNESKKGFKEAKNEAYDETDLKKEWEELKKKQPNPGYKNLDIGRKEALRGRFINEQVKAHKDSNEGGGFWARIFQAFFEKKIEDNREKFEL</sequence>
<dbReference type="Proteomes" id="UP000034798">
    <property type="component" value="Unassembled WGS sequence"/>
</dbReference>
<feature type="compositionally biased region" description="Basic and acidic residues" evidence="2">
    <location>
        <begin position="1"/>
        <end position="15"/>
    </location>
</feature>
<comment type="caution">
    <text evidence="3">The sequence shown here is derived from an EMBL/GenBank/DDBJ whole genome shotgun (WGS) entry which is preliminary data.</text>
</comment>
<evidence type="ECO:0000313" key="3">
    <source>
        <dbReference type="EMBL" id="KKP89153.1"/>
    </source>
</evidence>